<dbReference type="Pfam" id="PF05762">
    <property type="entry name" value="VWA_CoxE"/>
    <property type="match status" value="1"/>
</dbReference>
<keyword evidence="3" id="KW-1185">Reference proteome</keyword>
<dbReference type="InterPro" id="IPR008912">
    <property type="entry name" value="Uncharacterised_CoxE"/>
</dbReference>
<accession>A0ABS2S675</accession>
<dbReference type="SMART" id="SM00327">
    <property type="entry name" value="VWA"/>
    <property type="match status" value="1"/>
</dbReference>
<dbReference type="InterPro" id="IPR011195">
    <property type="entry name" value="UCP010256"/>
</dbReference>
<reference evidence="2 3" key="1">
    <citation type="submission" date="2021-01" db="EMBL/GenBank/DDBJ databases">
        <title>Sequencing the genomes of 1000 actinobacteria strains.</title>
        <authorList>
            <person name="Klenk H.-P."/>
        </authorList>
    </citation>
    <scope>NUCLEOTIDE SEQUENCE [LARGE SCALE GENOMIC DNA]</scope>
    <source>
        <strain evidence="2 3">DSM 44581</strain>
    </source>
</reference>
<feature type="domain" description="VWFA" evidence="1">
    <location>
        <begin position="188"/>
        <end position="352"/>
    </location>
</feature>
<dbReference type="PANTHER" id="PTHR39338:SF6">
    <property type="entry name" value="BLL5662 PROTEIN"/>
    <property type="match status" value="1"/>
</dbReference>
<dbReference type="InterPro" id="IPR036465">
    <property type="entry name" value="vWFA_dom_sf"/>
</dbReference>
<gene>
    <name evidence="2" type="ORF">JOE68_002597</name>
</gene>
<sequence>MTDTGSLVGLVGFARVLRRAGVGCGVERVGAFLRAVEVLGVSGASGVYWAGRVALCGEVDDLPRYDAAFVAWFGGVDVRAPRPAAGVRRSVAAPLGGGAAGEGRARRLAVAASEVEVLRRKDIASLTPGEREHLRELLAALRPVPPVRRGLRRRPARRGALDARRTLRAMVSSGEPVRPLHRRRVVRARRVVLLVDVSGSMKPYADALLRFAHVVARRLPVEVFTLGTRLTRVTRQLRVRDPERALAAAARAVPDFEGGTRLGESLRAFLDRWGQRGTARGAVVVVFSDGWERGDPVLLGEQLARLKRLAHKLFWVNPHAGKDGYEPVQSGIAAAAPHLDRLLAGHSLDTLRHLLREVARA</sequence>
<dbReference type="Gene3D" id="3.40.50.410">
    <property type="entry name" value="von Willebrand factor, type A domain"/>
    <property type="match status" value="1"/>
</dbReference>
<protein>
    <submittedName>
        <fullName evidence="2">Uncharacterized protein with von Willebrand factor type A (VWA) domain</fullName>
    </submittedName>
</protein>
<dbReference type="RefSeq" id="WP_204842586.1">
    <property type="nucleotide sequence ID" value="NZ_JAFBCL010000001.1"/>
</dbReference>
<evidence type="ECO:0000313" key="3">
    <source>
        <dbReference type="Proteomes" id="UP001195724"/>
    </source>
</evidence>
<evidence type="ECO:0000259" key="1">
    <source>
        <dbReference type="SMART" id="SM00327"/>
    </source>
</evidence>
<dbReference type="PIRSF" id="PIRSF010256">
    <property type="entry name" value="CoxE_vWa"/>
    <property type="match status" value="1"/>
</dbReference>
<proteinExistence type="predicted"/>
<dbReference type="PANTHER" id="PTHR39338">
    <property type="entry name" value="BLL5662 PROTEIN-RELATED"/>
    <property type="match status" value="1"/>
</dbReference>
<comment type="caution">
    <text evidence="2">The sequence shown here is derived from an EMBL/GenBank/DDBJ whole genome shotgun (WGS) entry which is preliminary data.</text>
</comment>
<dbReference type="CDD" id="cd00198">
    <property type="entry name" value="vWFA"/>
    <property type="match status" value="1"/>
</dbReference>
<organism evidence="2 3">
    <name type="scientific">Saccharothrix algeriensis</name>
    <dbReference type="NCBI Taxonomy" id="173560"/>
    <lineage>
        <taxon>Bacteria</taxon>
        <taxon>Bacillati</taxon>
        <taxon>Actinomycetota</taxon>
        <taxon>Actinomycetes</taxon>
        <taxon>Pseudonocardiales</taxon>
        <taxon>Pseudonocardiaceae</taxon>
        <taxon>Saccharothrix</taxon>
    </lineage>
</organism>
<dbReference type="Proteomes" id="UP001195724">
    <property type="component" value="Unassembled WGS sequence"/>
</dbReference>
<dbReference type="InterPro" id="IPR002035">
    <property type="entry name" value="VWF_A"/>
</dbReference>
<dbReference type="EMBL" id="JAFBCL010000001">
    <property type="protein sequence ID" value="MBM7811732.1"/>
    <property type="molecule type" value="Genomic_DNA"/>
</dbReference>
<evidence type="ECO:0000313" key="2">
    <source>
        <dbReference type="EMBL" id="MBM7811732.1"/>
    </source>
</evidence>
<dbReference type="SUPFAM" id="SSF53300">
    <property type="entry name" value="vWA-like"/>
    <property type="match status" value="1"/>
</dbReference>
<name>A0ABS2S675_9PSEU</name>